<accession>A0A7T3KC89</accession>
<dbReference type="KEGG" id="vg:77923967"/>
<sequence length="87" mass="10071">MDHFPEIAPLKVFPAGTNVRDIDIVDRGQKMLFTCKVHADTMVYASKDYSHSRWFLASTPGEKRECPCQMSEDVWVLAYDYKPTRND</sequence>
<organism evidence="1 2">
    <name type="scientific">Arthrobacter phage Wollypog</name>
    <dbReference type="NCBI Taxonomy" id="2790985"/>
    <lineage>
        <taxon>Viruses</taxon>
        <taxon>Duplodnaviria</taxon>
        <taxon>Heunggongvirae</taxon>
        <taxon>Uroviricota</taxon>
        <taxon>Caudoviricetes</taxon>
        <taxon>Wollypogvirus</taxon>
        <taxon>Wollypogvirus wollypog</taxon>
    </lineage>
</organism>
<name>A0A7T3KC89_9CAUD</name>
<proteinExistence type="predicted"/>
<dbReference type="RefSeq" id="YP_010648527.1">
    <property type="nucleotide sequence ID" value="NC_070760.1"/>
</dbReference>
<evidence type="ECO:0000313" key="2">
    <source>
        <dbReference type="Proteomes" id="UP000595472"/>
    </source>
</evidence>
<reference evidence="1 2" key="1">
    <citation type="submission" date="2020-10" db="EMBL/GenBank/DDBJ databases">
        <authorList>
            <person name="Abad L.A."/>
            <person name="Alter J."/>
            <person name="Becerra C.Y."/>
            <person name="Boehle J."/>
            <person name="Bustos B."/>
            <person name="Connatser B.I."/>
            <person name="Cutright B."/>
            <person name="Gavin J."/>
            <person name="Gomez A.P."/>
            <person name="Grabar K."/>
            <person name="Hur E.Y."/>
            <person name="Ioh M.T."/>
            <person name="Joya-Campos L."/>
            <person name="Lauhon H.N."/>
            <person name="Lee S."/>
            <person name="Maranan R.T."/>
            <person name="Park Y.G."/>
            <person name="Priest M."/>
            <person name="Samuels S.O."/>
            <person name="Sarameh Y.J."/>
            <person name="Schreiber J.M."/>
            <person name="Shepard L."/>
            <person name="Sheth K.J."/>
            <person name="Silva C.A."/>
            <person name="Smyers G.M."/>
            <person name="Tam S."/>
            <person name="Tamura C.M."/>
            <person name="Wucher D.E."/>
            <person name="Donachie S.P."/>
            <person name="Reed F.A."/>
            <person name="Palecanda S."/>
            <person name="Chong R.A."/>
            <person name="Porter M.L."/>
            <person name="Garlena R.A."/>
            <person name="Russell D.A."/>
            <person name="Jacobs-Sera D."/>
            <person name="Hatfull G.F."/>
        </authorList>
    </citation>
    <scope>NUCLEOTIDE SEQUENCE [LARGE SCALE GENOMIC DNA]</scope>
</reference>
<protein>
    <submittedName>
        <fullName evidence="1">Uncharacterized protein</fullName>
    </submittedName>
</protein>
<gene>
    <name evidence="1" type="primary">36</name>
    <name evidence="1" type="ORF">SEA_WOLLYPOG_36</name>
</gene>
<evidence type="ECO:0000313" key="1">
    <source>
        <dbReference type="EMBL" id="QPX62588.1"/>
    </source>
</evidence>
<keyword evidence="2" id="KW-1185">Reference proteome</keyword>
<dbReference type="GeneID" id="77923967"/>
<dbReference type="Proteomes" id="UP000595472">
    <property type="component" value="Segment"/>
</dbReference>
<dbReference type="EMBL" id="MW055913">
    <property type="protein sequence ID" value="QPX62588.1"/>
    <property type="molecule type" value="Genomic_DNA"/>
</dbReference>